<evidence type="ECO:0000256" key="2">
    <source>
        <dbReference type="ARBA" id="ARBA00022670"/>
    </source>
</evidence>
<feature type="chain" id="PRO_5045674673" evidence="7">
    <location>
        <begin position="28"/>
        <end position="313"/>
    </location>
</feature>
<dbReference type="RefSeq" id="WP_318296479.1">
    <property type="nucleotide sequence ID" value="NZ_BAAABQ010000057.1"/>
</dbReference>
<dbReference type="Gene3D" id="3.40.630.10">
    <property type="entry name" value="Zn peptidases"/>
    <property type="match status" value="1"/>
</dbReference>
<keyword evidence="4 7" id="KW-0732">Signal</keyword>
<evidence type="ECO:0000256" key="7">
    <source>
        <dbReference type="SAM" id="SignalP"/>
    </source>
</evidence>
<keyword evidence="3" id="KW-0479">Metal-binding</keyword>
<evidence type="ECO:0000256" key="5">
    <source>
        <dbReference type="ARBA" id="ARBA00022801"/>
    </source>
</evidence>
<feature type="domain" description="Peptidase M28" evidence="8">
    <location>
        <begin position="103"/>
        <end position="306"/>
    </location>
</feature>
<dbReference type="InterPro" id="IPR007484">
    <property type="entry name" value="Peptidase_M28"/>
</dbReference>
<dbReference type="GO" id="GO:0004177">
    <property type="term" value="F:aminopeptidase activity"/>
    <property type="evidence" value="ECO:0007669"/>
    <property type="project" value="UniProtKB-KW"/>
</dbReference>
<dbReference type="CDD" id="cd03876">
    <property type="entry name" value="M28_SGAP_like"/>
    <property type="match status" value="1"/>
</dbReference>
<dbReference type="PANTHER" id="PTHR12147:SF26">
    <property type="entry name" value="PEPTIDASE M28 DOMAIN-CONTAINING PROTEIN"/>
    <property type="match status" value="1"/>
</dbReference>
<evidence type="ECO:0000256" key="6">
    <source>
        <dbReference type="ARBA" id="ARBA00022833"/>
    </source>
</evidence>
<evidence type="ECO:0000256" key="1">
    <source>
        <dbReference type="ARBA" id="ARBA00005957"/>
    </source>
</evidence>
<dbReference type="PANTHER" id="PTHR12147">
    <property type="entry name" value="METALLOPEPTIDASE M28 FAMILY MEMBER"/>
    <property type="match status" value="1"/>
</dbReference>
<feature type="signal peptide" evidence="7">
    <location>
        <begin position="1"/>
        <end position="27"/>
    </location>
</feature>
<sequence length="313" mass="32148">MKRQATRLGVTLLAATALALGAPWASAAPQAPATTAAAPDIDVAKVKGHLDQLQSIATANGGNRATGSQGHAKSAAYVKQQLQAAGFTVTSQSCTSCTGQAPNVIADWPGGDANQVVMFGAHLDGVSAGPGINDDGSGSSALLEVALTLGRTKPVLAKHVRFAWWAGEEQGLVGSRFYVNGLSSAERAKIKVYSTFDMIASPNAGYFVNGTNDSATALRNYFASINVAVETTNECCSDDGSFRNAGIPVVLASTGASARKTSAQAAKWGGTAGAAYDSCYHRACDRFPSNINDVALDRFSDAIASAVWKLGVG</sequence>
<keyword evidence="9" id="KW-0031">Aminopeptidase</keyword>
<keyword evidence="5 9" id="KW-0378">Hydrolase</keyword>
<keyword evidence="6" id="KW-0862">Zinc</keyword>
<comment type="similarity">
    <text evidence="1">Belongs to the peptidase M28 family. M28A subfamily.</text>
</comment>
<evidence type="ECO:0000313" key="10">
    <source>
        <dbReference type="Proteomes" id="UP000517916"/>
    </source>
</evidence>
<accession>A0ABR6BJU0</accession>
<evidence type="ECO:0000313" key="9">
    <source>
        <dbReference type="EMBL" id="MBA8927162.1"/>
    </source>
</evidence>
<keyword evidence="2" id="KW-0645">Protease</keyword>
<gene>
    <name evidence="9" type="ORF">BC739_004368</name>
</gene>
<dbReference type="InterPro" id="IPR041756">
    <property type="entry name" value="M28_SGAP-like"/>
</dbReference>
<evidence type="ECO:0000256" key="3">
    <source>
        <dbReference type="ARBA" id="ARBA00022723"/>
    </source>
</evidence>
<dbReference type="Pfam" id="PF04389">
    <property type="entry name" value="Peptidase_M28"/>
    <property type="match status" value="1"/>
</dbReference>
<dbReference type="EC" id="3.4.11.24" evidence="9"/>
<dbReference type="InterPro" id="IPR045175">
    <property type="entry name" value="M28_fam"/>
</dbReference>
<reference evidence="9 10" key="1">
    <citation type="submission" date="2020-08" db="EMBL/GenBank/DDBJ databases">
        <title>Genomic Encyclopedia of Archaeal and Bacterial Type Strains, Phase II (KMG-II): from individual species to whole genera.</title>
        <authorList>
            <person name="Goeker M."/>
        </authorList>
    </citation>
    <scope>NUCLEOTIDE SEQUENCE [LARGE SCALE GENOMIC DNA]</scope>
    <source>
        <strain evidence="9 10">DSM 43850</strain>
    </source>
</reference>
<comment type="caution">
    <text evidence="9">The sequence shown here is derived from an EMBL/GenBank/DDBJ whole genome shotgun (WGS) entry which is preliminary data.</text>
</comment>
<name>A0ABR6BJU0_9PSEU</name>
<evidence type="ECO:0000256" key="4">
    <source>
        <dbReference type="ARBA" id="ARBA00022729"/>
    </source>
</evidence>
<protein>
    <submittedName>
        <fullName evidence="9">Aminopeptidase S</fullName>
        <ecNumber evidence="9">3.4.11.24</ecNumber>
    </submittedName>
</protein>
<keyword evidence="10" id="KW-1185">Reference proteome</keyword>
<organism evidence="9 10">
    <name type="scientific">Kutzneria viridogrisea</name>
    <dbReference type="NCBI Taxonomy" id="47990"/>
    <lineage>
        <taxon>Bacteria</taxon>
        <taxon>Bacillati</taxon>
        <taxon>Actinomycetota</taxon>
        <taxon>Actinomycetes</taxon>
        <taxon>Pseudonocardiales</taxon>
        <taxon>Pseudonocardiaceae</taxon>
        <taxon>Kutzneria</taxon>
    </lineage>
</organism>
<evidence type="ECO:0000259" key="8">
    <source>
        <dbReference type="Pfam" id="PF04389"/>
    </source>
</evidence>
<dbReference type="EMBL" id="JACJID010000003">
    <property type="protein sequence ID" value="MBA8927162.1"/>
    <property type="molecule type" value="Genomic_DNA"/>
</dbReference>
<dbReference type="Proteomes" id="UP000517916">
    <property type="component" value="Unassembled WGS sequence"/>
</dbReference>
<dbReference type="SUPFAM" id="SSF53187">
    <property type="entry name" value="Zn-dependent exopeptidases"/>
    <property type="match status" value="1"/>
</dbReference>
<proteinExistence type="inferred from homology"/>